<reference evidence="1 2" key="1">
    <citation type="submission" date="2020-10" db="EMBL/GenBank/DDBJ databases">
        <title>Degradation of 1,4-Dioxane by Xanthobacter sp. YN2, via a Novel Group-2 Soluble Di-Iron Monooxygenase.</title>
        <authorList>
            <person name="Ma F."/>
            <person name="Wang Y."/>
            <person name="Yang J."/>
            <person name="Guo H."/>
            <person name="Su D."/>
            <person name="Yu L."/>
        </authorList>
    </citation>
    <scope>NUCLEOTIDE SEQUENCE [LARGE SCALE GENOMIC DNA]</scope>
    <source>
        <strain evidence="1 2">YN2</strain>
    </source>
</reference>
<dbReference type="Proteomes" id="UP000596427">
    <property type="component" value="Chromosome"/>
</dbReference>
<evidence type="ECO:0000313" key="1">
    <source>
        <dbReference type="EMBL" id="QRG05380.1"/>
    </source>
</evidence>
<evidence type="ECO:0008006" key="3">
    <source>
        <dbReference type="Google" id="ProtNLM"/>
    </source>
</evidence>
<evidence type="ECO:0000313" key="2">
    <source>
        <dbReference type="Proteomes" id="UP000596427"/>
    </source>
</evidence>
<dbReference type="AlphaFoldDB" id="A0A974SH60"/>
<sequence>MAKLIVTNGDSAVERLRAAGIFGHLLPWQDMLHDGPVPPGTILEEVSDVRADFLSDALGLPFDEVRADFAHRDAQIEVHSAYAQVELWFEHDLYDQLQLIQLLDYFAHEEERMGLFLVQASHYLGVMAPDEMRALEAHRAPVTHVQLEIAREAWEAFTAPTPRPLADFLARAHEMRGRGPLPHLLPALARLIAELPAPRSGLSLTEERILRRLADGPAKVAHVYAAVHSMDEAQFLADLPFFLRLDGLAFAHEPLIAGLPFRSSDAGSMRFAPGDDSAAAGSYRAYAAAEIRLTPAGAAALKGGFDHASANAVERSVGGTRVCPGAMWRYDRTRRALVAPN</sequence>
<organism evidence="1 2">
    <name type="scientific">Xanthobacter dioxanivorans</name>
    <dbReference type="NCBI Taxonomy" id="2528964"/>
    <lineage>
        <taxon>Bacteria</taxon>
        <taxon>Pseudomonadati</taxon>
        <taxon>Pseudomonadota</taxon>
        <taxon>Alphaproteobacteria</taxon>
        <taxon>Hyphomicrobiales</taxon>
        <taxon>Xanthobacteraceae</taxon>
        <taxon>Xanthobacter</taxon>
    </lineage>
</organism>
<dbReference type="KEGG" id="xdi:EZH22_20145"/>
<gene>
    <name evidence="1" type="ORF">EZH22_20145</name>
</gene>
<dbReference type="EMBL" id="CP063362">
    <property type="protein sequence ID" value="QRG05380.1"/>
    <property type="molecule type" value="Genomic_DNA"/>
</dbReference>
<name>A0A974SH60_9HYPH</name>
<protein>
    <recommendedName>
        <fullName evidence="3">DUF1835 domain-containing protein</fullName>
    </recommendedName>
</protein>
<dbReference type="RefSeq" id="WP_203192247.1">
    <property type="nucleotide sequence ID" value="NZ_CP063362.1"/>
</dbReference>
<accession>A0A974SH60</accession>
<proteinExistence type="predicted"/>
<keyword evidence="2" id="KW-1185">Reference proteome</keyword>